<feature type="domain" description="Subtilisin-like protease fibronectin type-III" evidence="14">
    <location>
        <begin position="646"/>
        <end position="751"/>
    </location>
</feature>
<dbReference type="GO" id="GO:0006508">
    <property type="term" value="P:proteolysis"/>
    <property type="evidence" value="ECO:0007669"/>
    <property type="project" value="UniProtKB-KW"/>
</dbReference>
<dbReference type="InterPro" id="IPR015500">
    <property type="entry name" value="Peptidase_S8_subtilisin-rel"/>
</dbReference>
<dbReference type="InterPro" id="IPR023828">
    <property type="entry name" value="Peptidase_S8_Ser-AS"/>
</dbReference>
<dbReference type="PRINTS" id="PR00723">
    <property type="entry name" value="SUBTILISIN"/>
</dbReference>
<evidence type="ECO:0000259" key="12">
    <source>
        <dbReference type="Pfam" id="PF00082"/>
    </source>
</evidence>
<comment type="subcellular location">
    <subcellularLocation>
        <location evidence="1">Secreted</location>
    </subcellularLocation>
</comment>
<dbReference type="AlphaFoldDB" id="A0A8B9ANY9"/>
<gene>
    <name evidence="16" type="primary">LOC120112333</name>
</gene>
<dbReference type="CDD" id="cd04852">
    <property type="entry name" value="Peptidases_S8_3"/>
    <property type="match status" value="1"/>
</dbReference>
<dbReference type="InterPro" id="IPR041469">
    <property type="entry name" value="Subtilisin-like_FN3"/>
</dbReference>
<proteinExistence type="inferred from homology"/>
<accession>A0A8B9ANY9</accession>
<feature type="signal peptide" evidence="11">
    <location>
        <begin position="1"/>
        <end position="26"/>
    </location>
</feature>
<dbReference type="InterPro" id="IPR037045">
    <property type="entry name" value="S8pro/Inhibitor_I9_sf"/>
</dbReference>
<dbReference type="InterPro" id="IPR010259">
    <property type="entry name" value="S8pro/Inhibitor_I9"/>
</dbReference>
<dbReference type="GO" id="GO:0004252">
    <property type="term" value="F:serine-type endopeptidase activity"/>
    <property type="evidence" value="ECO:0007669"/>
    <property type="project" value="UniProtKB-UniRule"/>
</dbReference>
<organism evidence="15 16">
    <name type="scientific">Phoenix dactylifera</name>
    <name type="common">Date palm</name>
    <dbReference type="NCBI Taxonomy" id="42345"/>
    <lineage>
        <taxon>Eukaryota</taxon>
        <taxon>Viridiplantae</taxon>
        <taxon>Streptophyta</taxon>
        <taxon>Embryophyta</taxon>
        <taxon>Tracheophyta</taxon>
        <taxon>Spermatophyta</taxon>
        <taxon>Magnoliopsida</taxon>
        <taxon>Liliopsida</taxon>
        <taxon>Arecaceae</taxon>
        <taxon>Coryphoideae</taxon>
        <taxon>Phoeniceae</taxon>
        <taxon>Phoenix</taxon>
    </lineage>
</organism>
<dbReference type="Gene3D" id="2.60.40.2310">
    <property type="match status" value="1"/>
</dbReference>
<evidence type="ECO:0000259" key="13">
    <source>
        <dbReference type="Pfam" id="PF05922"/>
    </source>
</evidence>
<reference evidence="16" key="2">
    <citation type="submission" date="2025-08" db="UniProtKB">
        <authorList>
            <consortium name="RefSeq"/>
        </authorList>
    </citation>
    <scope>IDENTIFICATION</scope>
    <source>
        <tissue evidence="16">Young leaves</tissue>
    </source>
</reference>
<feature type="domain" description="Peptidase S8/S53" evidence="12">
    <location>
        <begin position="136"/>
        <end position="570"/>
    </location>
</feature>
<dbReference type="InterPro" id="IPR034197">
    <property type="entry name" value="Peptidases_S8_3"/>
</dbReference>
<dbReference type="PROSITE" id="PS51892">
    <property type="entry name" value="SUBTILASE"/>
    <property type="match status" value="1"/>
</dbReference>
<evidence type="ECO:0000259" key="14">
    <source>
        <dbReference type="Pfam" id="PF17766"/>
    </source>
</evidence>
<dbReference type="InterPro" id="IPR036852">
    <property type="entry name" value="Peptidase_S8/S53_dom_sf"/>
</dbReference>
<feature type="active site" description="Charge relay system" evidence="9 10">
    <location>
        <position position="145"/>
    </location>
</feature>
<evidence type="ECO:0000256" key="2">
    <source>
        <dbReference type="ARBA" id="ARBA00011073"/>
    </source>
</evidence>
<evidence type="ECO:0000256" key="5">
    <source>
        <dbReference type="ARBA" id="ARBA00022729"/>
    </source>
</evidence>
<dbReference type="Pfam" id="PF17766">
    <property type="entry name" value="fn3_6"/>
    <property type="match status" value="1"/>
</dbReference>
<dbReference type="RefSeq" id="XP_038987307.1">
    <property type="nucleotide sequence ID" value="XM_039131379.1"/>
</dbReference>
<dbReference type="FunFam" id="3.30.70.80:FF:000003">
    <property type="entry name" value="Subtilisin-like protease SBT1.9"/>
    <property type="match status" value="1"/>
</dbReference>
<evidence type="ECO:0000313" key="15">
    <source>
        <dbReference type="Proteomes" id="UP000228380"/>
    </source>
</evidence>
<dbReference type="OrthoDB" id="206201at2759"/>
<feature type="active site" description="Charge relay system" evidence="9 10">
    <location>
        <position position="532"/>
    </location>
</feature>
<evidence type="ECO:0000256" key="10">
    <source>
        <dbReference type="PROSITE-ProRule" id="PRU01240"/>
    </source>
</evidence>
<dbReference type="GO" id="GO:0005576">
    <property type="term" value="C:extracellular region"/>
    <property type="evidence" value="ECO:0007669"/>
    <property type="project" value="UniProtKB-SubCell"/>
</dbReference>
<keyword evidence="5 11" id="KW-0732">Signal</keyword>
<dbReference type="Gene3D" id="3.30.70.80">
    <property type="entry name" value="Peptidase S8 propeptide/proteinase inhibitor I9"/>
    <property type="match status" value="1"/>
</dbReference>
<keyword evidence="4 10" id="KW-0645">Protease</keyword>
<dbReference type="Gene3D" id="3.50.30.30">
    <property type="match status" value="1"/>
</dbReference>
<name>A0A8B9ANY9_PHODC</name>
<keyword evidence="15" id="KW-1185">Reference proteome</keyword>
<dbReference type="Proteomes" id="UP000228380">
    <property type="component" value="Chromosome 1"/>
</dbReference>
<evidence type="ECO:0000256" key="8">
    <source>
        <dbReference type="ARBA" id="ARBA00023180"/>
    </source>
</evidence>
<dbReference type="CDD" id="cd02120">
    <property type="entry name" value="PA_subtilisin_like"/>
    <property type="match status" value="1"/>
</dbReference>
<protein>
    <submittedName>
        <fullName evidence="16">Subtilisin-like protease SBT3</fullName>
    </submittedName>
</protein>
<evidence type="ECO:0000256" key="9">
    <source>
        <dbReference type="PIRSR" id="PIRSR615500-1"/>
    </source>
</evidence>
<evidence type="ECO:0000256" key="6">
    <source>
        <dbReference type="ARBA" id="ARBA00022801"/>
    </source>
</evidence>
<feature type="domain" description="Inhibitor I9" evidence="13">
    <location>
        <begin position="30"/>
        <end position="112"/>
    </location>
</feature>
<evidence type="ECO:0000256" key="4">
    <source>
        <dbReference type="ARBA" id="ARBA00022670"/>
    </source>
</evidence>
<comment type="similarity">
    <text evidence="2 10">Belongs to the peptidase S8 family.</text>
</comment>
<evidence type="ECO:0000256" key="7">
    <source>
        <dbReference type="ARBA" id="ARBA00022825"/>
    </source>
</evidence>
<dbReference type="FunFam" id="3.40.50.200:FF:000006">
    <property type="entry name" value="Subtilisin-like protease SBT1.5"/>
    <property type="match status" value="1"/>
</dbReference>
<keyword evidence="7 10" id="KW-0720">Serine protease</keyword>
<sequence>MALRLSFHYVWMAVAILTSHMIPTSAEVATYIIHMDLSAMPRAFSGHRSWYTSVVSAAATAPSDSISATSNLIYVYDNAIHGFSARLSPLQLQQLKRSHGYLSCYRDMPVTVDTTHTPEFLHLSSGSGLWPASNYGEDVIIGMVDSGIWPESESFSDDSMTDVPARWKGVCEQGTAFSSSTCNRKLIGARSFNKGLLAANPNLTIAVNSPRDTDGHGTHTSSTAVGNYVPGASFFGYAPGTAQGMAPRARLAMYKAIWDEGAVTSDIIAAIDQAISDGVDVISLSLGLGFFPLYKDPIAMASFAAMEKGIFVATSAGNYGPGLRVLHNGTPWVTTIGAATVDRDFASIVDLGDGSSINGQSMYPGRPPSTRHHALPLVFMGSCGNRTLLKNARHKMVVCDAKDLEFATSQVESTKVDAALFISAKVDLYVKFSFPGAIISPQDGKTILEYINKSSDPRAMLRFRETILGTKPAPMAADYTSRGPSASCPTVLKPDILAPGSFILAAWAQNSSVGFDGSHKLYSPFNIISGTSMACPHAAGIAAMIKGARPDWSPAAIRSALMTTANNLDNTMMPIRDMGYCDRPAATPLAIGSGHIEPNRALDPGLVYDASTDDYVRLLCAMKYTSKQIKTITKTYSFDCSHASLDLNYPSFIAFFNPNKTAASDEVVQEFRRTVTNVGDAVVTYNAKVVAMKGFAIRIVPEKLVFYEKYEKKSFALILVGQMGKKDDEVLHGSLSWVDDKGKYVVRSPIVATTINSTRL</sequence>
<dbReference type="PANTHER" id="PTHR10795">
    <property type="entry name" value="PROPROTEIN CONVERTASE SUBTILISIN/KEXIN"/>
    <property type="match status" value="1"/>
</dbReference>
<dbReference type="PROSITE" id="PS00138">
    <property type="entry name" value="SUBTILASE_SER"/>
    <property type="match status" value="1"/>
</dbReference>
<dbReference type="InterPro" id="IPR045051">
    <property type="entry name" value="SBT"/>
</dbReference>
<keyword evidence="3" id="KW-0964">Secreted</keyword>
<dbReference type="Pfam" id="PF00082">
    <property type="entry name" value="Peptidase_S8"/>
    <property type="match status" value="1"/>
</dbReference>
<dbReference type="SUPFAM" id="SSF52743">
    <property type="entry name" value="Subtilisin-like"/>
    <property type="match status" value="1"/>
</dbReference>
<keyword evidence="8" id="KW-0325">Glycoprotein</keyword>
<dbReference type="Pfam" id="PF05922">
    <property type="entry name" value="Inhibitor_I9"/>
    <property type="match status" value="1"/>
</dbReference>
<evidence type="ECO:0000256" key="3">
    <source>
        <dbReference type="ARBA" id="ARBA00022525"/>
    </source>
</evidence>
<keyword evidence="6 10" id="KW-0378">Hydrolase</keyword>
<dbReference type="GeneID" id="120112333"/>
<dbReference type="KEGG" id="pda:120112333"/>
<evidence type="ECO:0000256" key="11">
    <source>
        <dbReference type="SAM" id="SignalP"/>
    </source>
</evidence>
<feature type="chain" id="PRO_5033999348" evidence="11">
    <location>
        <begin position="27"/>
        <end position="760"/>
    </location>
</feature>
<dbReference type="Gene3D" id="3.40.50.200">
    <property type="entry name" value="Peptidase S8/S53 domain"/>
    <property type="match status" value="1"/>
</dbReference>
<reference evidence="15" key="1">
    <citation type="journal article" date="2019" name="Nat. Commun.">
        <title>Genome-wide association mapping of date palm fruit traits.</title>
        <authorList>
            <person name="Hazzouri K.M."/>
            <person name="Gros-Balthazard M."/>
            <person name="Flowers J.M."/>
            <person name="Copetti D."/>
            <person name="Lemansour A."/>
            <person name="Lebrun M."/>
            <person name="Masmoudi K."/>
            <person name="Ferrand S."/>
            <person name="Dhar M.I."/>
            <person name="Fresquez Z.A."/>
            <person name="Rosas U."/>
            <person name="Zhang J."/>
            <person name="Talag J."/>
            <person name="Lee S."/>
            <person name="Kudrna D."/>
            <person name="Powell R.F."/>
            <person name="Leitch I.J."/>
            <person name="Krueger R.R."/>
            <person name="Wing R.A."/>
            <person name="Amiri K.M.A."/>
            <person name="Purugganan M.D."/>
        </authorList>
    </citation>
    <scope>NUCLEOTIDE SEQUENCE [LARGE SCALE GENOMIC DNA]</scope>
    <source>
        <strain evidence="15">cv. Khalas</strain>
    </source>
</reference>
<dbReference type="InterPro" id="IPR000209">
    <property type="entry name" value="Peptidase_S8/S53_dom"/>
</dbReference>
<evidence type="ECO:0000313" key="16">
    <source>
        <dbReference type="RefSeq" id="XP_038987307.1"/>
    </source>
</evidence>
<feature type="active site" description="Charge relay system" evidence="9 10">
    <location>
        <position position="216"/>
    </location>
</feature>
<evidence type="ECO:0000256" key="1">
    <source>
        <dbReference type="ARBA" id="ARBA00004613"/>
    </source>
</evidence>